<dbReference type="EMBL" id="LLXI01007953">
    <property type="protein sequence ID" value="PKY62771.1"/>
    <property type="molecule type" value="Genomic_DNA"/>
</dbReference>
<dbReference type="VEuPathDB" id="FungiDB:RhiirA1_464203"/>
<comment type="caution">
    <text evidence="1">The sequence shown here is derived from an EMBL/GenBank/DDBJ whole genome shotgun (WGS) entry which is preliminary data.</text>
</comment>
<keyword evidence="2" id="KW-1185">Reference proteome</keyword>
<accession>A0A2I1HV56</accession>
<proteinExistence type="predicted"/>
<protein>
    <submittedName>
        <fullName evidence="1">Uncharacterized protein</fullName>
    </submittedName>
</protein>
<sequence length="143" mass="16193">MGGLAVNTSKWLLSQEKAFYEFDSTFIPSASPSVTFNKICSDYNKLSERLLSSFSYSEKKTFRRTLVKRSTFVNHFSIHTGSSKNSLFPEFTPPAVASAFTPDDLQDDSPDMAIDPVLQSVIRAPAFQRICHARPDRYTRTWP</sequence>
<evidence type="ECO:0000313" key="1">
    <source>
        <dbReference type="EMBL" id="PKY62771.1"/>
    </source>
</evidence>
<organism evidence="1 2">
    <name type="scientific">Rhizophagus irregularis</name>
    <dbReference type="NCBI Taxonomy" id="588596"/>
    <lineage>
        <taxon>Eukaryota</taxon>
        <taxon>Fungi</taxon>
        <taxon>Fungi incertae sedis</taxon>
        <taxon>Mucoromycota</taxon>
        <taxon>Glomeromycotina</taxon>
        <taxon>Glomeromycetes</taxon>
        <taxon>Glomerales</taxon>
        <taxon>Glomeraceae</taxon>
        <taxon>Rhizophagus</taxon>
    </lineage>
</organism>
<name>A0A2I1HV56_9GLOM</name>
<dbReference type="AlphaFoldDB" id="A0A2I1HV56"/>
<evidence type="ECO:0000313" key="2">
    <source>
        <dbReference type="Proteomes" id="UP000234323"/>
    </source>
</evidence>
<gene>
    <name evidence="1" type="ORF">RhiirA4_489861</name>
</gene>
<dbReference type="Proteomes" id="UP000234323">
    <property type="component" value="Unassembled WGS sequence"/>
</dbReference>
<reference evidence="1 2" key="1">
    <citation type="submission" date="2015-10" db="EMBL/GenBank/DDBJ databases">
        <title>Genome analyses suggest a sexual origin of heterokaryosis in a supposedly ancient asexual fungus.</title>
        <authorList>
            <person name="Ropars J."/>
            <person name="Sedzielewska K."/>
            <person name="Noel J."/>
            <person name="Charron P."/>
            <person name="Farinelli L."/>
            <person name="Marton T."/>
            <person name="Kruger M."/>
            <person name="Pelin A."/>
            <person name="Brachmann A."/>
            <person name="Corradi N."/>
        </authorList>
    </citation>
    <scope>NUCLEOTIDE SEQUENCE [LARGE SCALE GENOMIC DNA]</scope>
    <source>
        <strain evidence="1 2">A4</strain>
    </source>
</reference>